<reference evidence="3 4" key="1">
    <citation type="submission" date="2016-11" db="EMBL/GenBank/DDBJ databases">
        <authorList>
            <person name="Jaros S."/>
            <person name="Januszkiewicz K."/>
            <person name="Wedrychowicz H."/>
        </authorList>
    </citation>
    <scope>NUCLEOTIDE SEQUENCE [LARGE SCALE GENOMIC DNA]</scope>
    <source>
        <strain evidence="3 4">ATCC 23634</strain>
    </source>
</reference>
<evidence type="ECO:0000256" key="1">
    <source>
        <dbReference type="SAM" id="Phobius"/>
    </source>
</evidence>
<sequence>MIRPRLRRGFRRDASGVSAVEFALVLPVLALILVGVLELGTILYQRFELDGAMAAGANYALVNAADVSSENGANLATRIAAVINARAGAMWADSDVDVNNGARLVVETGLPAPSGTIANADACYCPTGTAQNLTWGAAQTCGSPCASGGMAGKFVRISLSRNYTPLFAGYGIVDDGTISVATMVQTQ</sequence>
<keyword evidence="1" id="KW-0472">Membrane</keyword>
<dbReference type="RefSeq" id="WP_072340465.1">
    <property type="nucleotide sequence ID" value="NZ_FPKU01000001.1"/>
</dbReference>
<keyword evidence="4" id="KW-1185">Reference proteome</keyword>
<evidence type="ECO:0000259" key="2">
    <source>
        <dbReference type="Pfam" id="PF07811"/>
    </source>
</evidence>
<dbReference type="Proteomes" id="UP000183447">
    <property type="component" value="Unassembled WGS sequence"/>
</dbReference>
<dbReference type="InterPro" id="IPR012495">
    <property type="entry name" value="TadE-like_dom"/>
</dbReference>
<proteinExistence type="predicted"/>
<feature type="domain" description="TadE-like" evidence="2">
    <location>
        <begin position="16"/>
        <end position="57"/>
    </location>
</feature>
<dbReference type="EMBL" id="FPKU01000001">
    <property type="protein sequence ID" value="SFZ83235.1"/>
    <property type="molecule type" value="Genomic_DNA"/>
</dbReference>
<name>A0A1K2HWN8_9HYPH</name>
<evidence type="ECO:0000313" key="3">
    <source>
        <dbReference type="EMBL" id="SFZ83235.1"/>
    </source>
</evidence>
<feature type="transmembrane region" description="Helical" evidence="1">
    <location>
        <begin position="20"/>
        <end position="44"/>
    </location>
</feature>
<keyword evidence="1" id="KW-1133">Transmembrane helix</keyword>
<organism evidence="3 4">
    <name type="scientific">Devosia enhydra</name>
    <dbReference type="NCBI Taxonomy" id="665118"/>
    <lineage>
        <taxon>Bacteria</taxon>
        <taxon>Pseudomonadati</taxon>
        <taxon>Pseudomonadota</taxon>
        <taxon>Alphaproteobacteria</taxon>
        <taxon>Hyphomicrobiales</taxon>
        <taxon>Devosiaceae</taxon>
        <taxon>Devosia</taxon>
    </lineage>
</organism>
<dbReference type="Pfam" id="PF07811">
    <property type="entry name" value="TadE"/>
    <property type="match status" value="1"/>
</dbReference>
<dbReference type="STRING" id="665118.SAMN02983003_1531"/>
<dbReference type="AlphaFoldDB" id="A0A1K2HWN8"/>
<evidence type="ECO:0000313" key="4">
    <source>
        <dbReference type="Proteomes" id="UP000183447"/>
    </source>
</evidence>
<accession>A0A1K2HWN8</accession>
<protein>
    <submittedName>
        <fullName evidence="3">TadE-like protein</fullName>
    </submittedName>
</protein>
<keyword evidence="1" id="KW-0812">Transmembrane</keyword>
<gene>
    <name evidence="3" type="ORF">SAMN02983003_1531</name>
</gene>